<organism evidence="2 3">
    <name type="scientific">Tanacetum coccineum</name>
    <dbReference type="NCBI Taxonomy" id="301880"/>
    <lineage>
        <taxon>Eukaryota</taxon>
        <taxon>Viridiplantae</taxon>
        <taxon>Streptophyta</taxon>
        <taxon>Embryophyta</taxon>
        <taxon>Tracheophyta</taxon>
        <taxon>Spermatophyta</taxon>
        <taxon>Magnoliopsida</taxon>
        <taxon>eudicotyledons</taxon>
        <taxon>Gunneridae</taxon>
        <taxon>Pentapetalae</taxon>
        <taxon>asterids</taxon>
        <taxon>campanulids</taxon>
        <taxon>Asterales</taxon>
        <taxon>Asteraceae</taxon>
        <taxon>Asteroideae</taxon>
        <taxon>Anthemideae</taxon>
        <taxon>Anthemidinae</taxon>
        <taxon>Tanacetum</taxon>
    </lineage>
</organism>
<feature type="non-terminal residue" evidence="2">
    <location>
        <position position="511"/>
    </location>
</feature>
<accession>A0ABQ4WU62</accession>
<dbReference type="SUPFAM" id="SSF52047">
    <property type="entry name" value="RNI-like"/>
    <property type="match status" value="1"/>
</dbReference>
<dbReference type="PANTHER" id="PTHR34145">
    <property type="entry name" value="OS02G0105600 PROTEIN"/>
    <property type="match status" value="1"/>
</dbReference>
<evidence type="ECO:0000259" key="1">
    <source>
        <dbReference type="Pfam" id="PF24758"/>
    </source>
</evidence>
<keyword evidence="3" id="KW-1185">Reference proteome</keyword>
<evidence type="ECO:0000313" key="3">
    <source>
        <dbReference type="Proteomes" id="UP001151760"/>
    </source>
</evidence>
<dbReference type="Pfam" id="PF24758">
    <property type="entry name" value="LRR_At5g56370"/>
    <property type="match status" value="1"/>
</dbReference>
<dbReference type="EMBL" id="BQNB010008936">
    <property type="protein sequence ID" value="GJS56447.1"/>
    <property type="molecule type" value="Genomic_DNA"/>
</dbReference>
<gene>
    <name evidence="2" type="ORF">Tco_0629809</name>
</gene>
<dbReference type="InterPro" id="IPR055411">
    <property type="entry name" value="LRR_FXL15/At3g58940/PEG3-like"/>
</dbReference>
<protein>
    <submittedName>
        <fullName evidence="2">F-box domain containing protein</fullName>
    </submittedName>
</protein>
<dbReference type="Gene3D" id="3.80.10.10">
    <property type="entry name" value="Ribonuclease Inhibitor"/>
    <property type="match status" value="1"/>
</dbReference>
<sequence length="511" mass="58855">MTGYIEIPECIIENILLRLDHPKERVRVSVLSKKWFALTGSLPVLEFDSGDFWNKDKIYCSDVRDKFYKYVEHTVSRFCCQQNVMNAHTFKLCTVPESKAELKIIDACLELILLKGVKVLEIMINKRRYLLPDILTSASLLTFLKVSHCILPSSLMVDVPNFKSLKVLWLNDVRLDPLVIKHLTTSCPLLEELIVEYCNGFKKFFVSGLKKAHFIYNRVKGFGRIDIEAPNLCEFKLCVRHVEGRGATSVNLGLCKKLRTLCLRGSFFSTSTGLSDFLSNFPILENLSLCLVNRCNSLAISSPSLRKFVLYDQCDLEEIDIITPNLLLFNRFKVLNLDNNICGEISVDFEQLKVIQLPPYELEHVKLAEWQTNELSVVDGILWCCSPRSLSLTSYFSSISDEERSHILKYICARLLQQEDKGTANIRIEWSFPSKDRIYYSWKSVMPEIPDHNKQTLTFIKEEVSRKKKIMKPSKSDLLLYFVGAGQKLRGDNFIMFSYEKCDADFIVYLT</sequence>
<proteinExistence type="predicted"/>
<feature type="domain" description="F-box/LRR-repeat protein 15/At3g58940/PEG3-like LRR" evidence="1">
    <location>
        <begin position="106"/>
        <end position="261"/>
    </location>
</feature>
<dbReference type="InterPro" id="IPR053772">
    <property type="entry name" value="At1g61320/At1g61330-like"/>
</dbReference>
<dbReference type="Proteomes" id="UP001151760">
    <property type="component" value="Unassembled WGS sequence"/>
</dbReference>
<dbReference type="InterPro" id="IPR032675">
    <property type="entry name" value="LRR_dom_sf"/>
</dbReference>
<name>A0ABQ4WU62_9ASTR</name>
<dbReference type="PANTHER" id="PTHR34145:SF28">
    <property type="entry name" value="F-BOX DOMAIN-CONTAINING PROTEIN"/>
    <property type="match status" value="1"/>
</dbReference>
<evidence type="ECO:0000313" key="2">
    <source>
        <dbReference type="EMBL" id="GJS56447.1"/>
    </source>
</evidence>
<comment type="caution">
    <text evidence="2">The sequence shown here is derived from an EMBL/GenBank/DDBJ whole genome shotgun (WGS) entry which is preliminary data.</text>
</comment>
<reference evidence="2" key="1">
    <citation type="journal article" date="2022" name="Int. J. Mol. Sci.">
        <title>Draft Genome of Tanacetum Coccineum: Genomic Comparison of Closely Related Tanacetum-Family Plants.</title>
        <authorList>
            <person name="Yamashiro T."/>
            <person name="Shiraishi A."/>
            <person name="Nakayama K."/>
            <person name="Satake H."/>
        </authorList>
    </citation>
    <scope>NUCLEOTIDE SEQUENCE</scope>
</reference>
<reference evidence="2" key="2">
    <citation type="submission" date="2022-01" db="EMBL/GenBank/DDBJ databases">
        <authorList>
            <person name="Yamashiro T."/>
            <person name="Shiraishi A."/>
            <person name="Satake H."/>
            <person name="Nakayama K."/>
        </authorList>
    </citation>
    <scope>NUCLEOTIDE SEQUENCE</scope>
</reference>